<protein>
    <recommendedName>
        <fullName evidence="3">KTSC domain-containing protein</fullName>
    </recommendedName>
</protein>
<gene>
    <name evidence="1" type="ORF">P6P90_09815</name>
</gene>
<sequence>MVYEILFSHFIGTQHVTHLRHSETGAILDYTPNASRIQFSPDIQQYVRAHFDQISSSDTNYNGLIL</sequence>
<accession>A0ABT6H7A9</accession>
<organism evidence="1 2">
    <name type="scientific">Ectobacillus antri</name>
    <dbReference type="NCBI Taxonomy" id="2486280"/>
    <lineage>
        <taxon>Bacteria</taxon>
        <taxon>Bacillati</taxon>
        <taxon>Bacillota</taxon>
        <taxon>Bacilli</taxon>
        <taxon>Bacillales</taxon>
        <taxon>Bacillaceae</taxon>
        <taxon>Ectobacillus</taxon>
    </lineage>
</organism>
<dbReference type="EMBL" id="JARULN010000007">
    <property type="protein sequence ID" value="MDG5754266.1"/>
    <property type="molecule type" value="Genomic_DNA"/>
</dbReference>
<dbReference type="Proteomes" id="UP001218246">
    <property type="component" value="Unassembled WGS sequence"/>
</dbReference>
<comment type="caution">
    <text evidence="1">The sequence shown here is derived from an EMBL/GenBank/DDBJ whole genome shotgun (WGS) entry which is preliminary data.</text>
</comment>
<evidence type="ECO:0000313" key="1">
    <source>
        <dbReference type="EMBL" id="MDG5754266.1"/>
    </source>
</evidence>
<keyword evidence="2" id="KW-1185">Reference proteome</keyword>
<name>A0ABT6H7A9_9BACI</name>
<evidence type="ECO:0000313" key="2">
    <source>
        <dbReference type="Proteomes" id="UP001218246"/>
    </source>
</evidence>
<dbReference type="RefSeq" id="WP_278018116.1">
    <property type="nucleotide sequence ID" value="NZ_JARRRY010000004.1"/>
</dbReference>
<reference evidence="1 2" key="1">
    <citation type="submission" date="2023-04" db="EMBL/GenBank/DDBJ databases">
        <title>Ectobacillus antri isolated from activated sludge.</title>
        <authorList>
            <person name="Yan P."/>
            <person name="Liu X."/>
        </authorList>
    </citation>
    <scope>NUCLEOTIDE SEQUENCE [LARGE SCALE GENOMIC DNA]</scope>
    <source>
        <strain evidence="1 2">C18H</strain>
    </source>
</reference>
<evidence type="ECO:0008006" key="3">
    <source>
        <dbReference type="Google" id="ProtNLM"/>
    </source>
</evidence>
<proteinExistence type="predicted"/>